<comment type="caution">
    <text evidence="2">The sequence shown here is derived from an EMBL/GenBank/DDBJ whole genome shotgun (WGS) entry which is preliminary data.</text>
</comment>
<dbReference type="EMBL" id="JANUCP010000001">
    <property type="protein sequence ID" value="MCS3917713.1"/>
    <property type="molecule type" value="Genomic_DNA"/>
</dbReference>
<proteinExistence type="predicted"/>
<name>A0ABT2EL89_9BACT</name>
<dbReference type="InterPro" id="IPR011989">
    <property type="entry name" value="ARM-like"/>
</dbReference>
<dbReference type="Proteomes" id="UP001204798">
    <property type="component" value="Unassembled WGS sequence"/>
</dbReference>
<keyword evidence="1" id="KW-0472">Membrane</keyword>
<protein>
    <recommendedName>
        <fullName evidence="4">HEAT repeat domain-containing protein</fullName>
    </recommendedName>
</protein>
<evidence type="ECO:0000313" key="3">
    <source>
        <dbReference type="Proteomes" id="UP001204798"/>
    </source>
</evidence>
<dbReference type="RefSeq" id="WP_259092088.1">
    <property type="nucleotide sequence ID" value="NZ_CP130454.1"/>
</dbReference>
<dbReference type="InterPro" id="IPR021133">
    <property type="entry name" value="HEAT_type_2"/>
</dbReference>
<dbReference type="InterPro" id="IPR016024">
    <property type="entry name" value="ARM-type_fold"/>
</dbReference>
<organism evidence="2 3">
    <name type="scientific">Candidatus Fervidibacter sacchari</name>
    <dbReference type="NCBI Taxonomy" id="1448929"/>
    <lineage>
        <taxon>Bacteria</taxon>
        <taxon>Candidatus Fervidibacterota</taxon>
        <taxon>Candidatus Fervidibacter</taxon>
    </lineage>
</organism>
<sequence length="168" mass="19192">MHVFRLSGLKFLVLVALIGLVAFMVAVWKGLGTKSLNQSHEPPWKSPEYKAKWRLIEPFLNPNRTKPLSEQELQFLRKLSQDPLWIVRGDAVIAISFVPPHQRKELVGIVIGRLKDPHPYVRDMALIALARMKAKEAVPHIMPLLNDPNDKVRQTARKVLSSLGYEFK</sequence>
<gene>
    <name evidence="2" type="ORF">M2350_000110</name>
</gene>
<accession>A0ABT2EL89</accession>
<keyword evidence="1" id="KW-0812">Transmembrane</keyword>
<feature type="transmembrane region" description="Helical" evidence="1">
    <location>
        <begin position="12"/>
        <end position="31"/>
    </location>
</feature>
<evidence type="ECO:0000256" key="1">
    <source>
        <dbReference type="SAM" id="Phobius"/>
    </source>
</evidence>
<dbReference type="Pfam" id="PF13646">
    <property type="entry name" value="HEAT_2"/>
    <property type="match status" value="1"/>
</dbReference>
<reference evidence="2 3" key="1">
    <citation type="submission" date="2022-08" db="EMBL/GenBank/DDBJ databases">
        <title>Bacterial and archaeal communities from various locations to study Microbial Dark Matter (Phase II).</title>
        <authorList>
            <person name="Stepanauskas R."/>
        </authorList>
    </citation>
    <scope>NUCLEOTIDE SEQUENCE [LARGE SCALE GENOMIC DNA]</scope>
    <source>
        <strain evidence="2 3">PD1</strain>
    </source>
</reference>
<evidence type="ECO:0008006" key="4">
    <source>
        <dbReference type="Google" id="ProtNLM"/>
    </source>
</evidence>
<keyword evidence="1" id="KW-1133">Transmembrane helix</keyword>
<dbReference type="Gene3D" id="1.25.10.10">
    <property type="entry name" value="Leucine-rich Repeat Variant"/>
    <property type="match status" value="1"/>
</dbReference>
<dbReference type="PROSITE" id="PS50077">
    <property type="entry name" value="HEAT_REPEAT"/>
    <property type="match status" value="1"/>
</dbReference>
<evidence type="ECO:0000313" key="2">
    <source>
        <dbReference type="EMBL" id="MCS3917713.1"/>
    </source>
</evidence>
<dbReference type="SUPFAM" id="SSF48371">
    <property type="entry name" value="ARM repeat"/>
    <property type="match status" value="1"/>
</dbReference>
<keyword evidence="3" id="KW-1185">Reference proteome</keyword>